<reference evidence="1" key="1">
    <citation type="submission" date="2023-06" db="EMBL/GenBank/DDBJ databases">
        <authorList>
            <consortium name="Lawrence Berkeley National Laboratory"/>
            <person name="Ahrendt S."/>
            <person name="Sahu N."/>
            <person name="Indic B."/>
            <person name="Wong-Bajracharya J."/>
            <person name="Merenyi Z."/>
            <person name="Ke H.-M."/>
            <person name="Monk M."/>
            <person name="Kocsube S."/>
            <person name="Drula E."/>
            <person name="Lipzen A."/>
            <person name="Balint B."/>
            <person name="Henrissat B."/>
            <person name="Andreopoulos B."/>
            <person name="Martin F.M."/>
            <person name="Harder C.B."/>
            <person name="Rigling D."/>
            <person name="Ford K.L."/>
            <person name="Foster G.D."/>
            <person name="Pangilinan J."/>
            <person name="Papanicolaou A."/>
            <person name="Barry K."/>
            <person name="LaButti K."/>
            <person name="Viragh M."/>
            <person name="Koriabine M."/>
            <person name="Yan M."/>
            <person name="Riley R."/>
            <person name="Champramary S."/>
            <person name="Plett K.L."/>
            <person name="Tsai I.J."/>
            <person name="Slot J."/>
            <person name="Sipos G."/>
            <person name="Plett J."/>
            <person name="Nagy L.G."/>
            <person name="Grigoriev I.V."/>
        </authorList>
    </citation>
    <scope>NUCLEOTIDE SEQUENCE</scope>
    <source>
        <strain evidence="1">CCBAS 213</strain>
    </source>
</reference>
<name>A0AA39T5Q0_ARMTA</name>
<keyword evidence="2" id="KW-1185">Reference proteome</keyword>
<dbReference type="GeneID" id="85367145"/>
<dbReference type="AlphaFoldDB" id="A0AA39T5Q0"/>
<comment type="caution">
    <text evidence="1">The sequence shown here is derived from an EMBL/GenBank/DDBJ whole genome shotgun (WGS) entry which is preliminary data.</text>
</comment>
<protein>
    <submittedName>
        <fullName evidence="1">Uncharacterized protein</fullName>
    </submittedName>
</protein>
<proteinExistence type="predicted"/>
<dbReference type="EMBL" id="JAUEPS010000004">
    <property type="protein sequence ID" value="KAK0466286.1"/>
    <property type="molecule type" value="Genomic_DNA"/>
</dbReference>
<accession>A0AA39T5Q0</accession>
<sequence length="207" mass="23506">MDQRVPQEILDAVVDLLKDDKPALKALSLISRCFTPRTRVHLFYSITPGEAQWNEGMLDLLRSSPSLIVHIRRLRFLYLCSYDSALIAIIELLVNPIHLVISWRKWGDLPEQFLQALHSRAYASIVLSDSKFTSFSELASLLANSTHLERLAVYKYEPCFRDTDPSSCTHQHPSPGPPVDHLILFDLDGCLYHLLSGYSFTSMPGIH</sequence>
<gene>
    <name evidence="1" type="ORF">EV420DRAFT_820352</name>
</gene>
<evidence type="ECO:0000313" key="1">
    <source>
        <dbReference type="EMBL" id="KAK0466286.1"/>
    </source>
</evidence>
<dbReference type="RefSeq" id="XP_060337113.1">
    <property type="nucleotide sequence ID" value="XM_060483597.1"/>
</dbReference>
<evidence type="ECO:0000313" key="2">
    <source>
        <dbReference type="Proteomes" id="UP001175211"/>
    </source>
</evidence>
<organism evidence="1 2">
    <name type="scientific">Armillaria tabescens</name>
    <name type="common">Ringless honey mushroom</name>
    <name type="synonym">Agaricus tabescens</name>
    <dbReference type="NCBI Taxonomy" id="1929756"/>
    <lineage>
        <taxon>Eukaryota</taxon>
        <taxon>Fungi</taxon>
        <taxon>Dikarya</taxon>
        <taxon>Basidiomycota</taxon>
        <taxon>Agaricomycotina</taxon>
        <taxon>Agaricomycetes</taxon>
        <taxon>Agaricomycetidae</taxon>
        <taxon>Agaricales</taxon>
        <taxon>Marasmiineae</taxon>
        <taxon>Physalacriaceae</taxon>
        <taxon>Desarmillaria</taxon>
    </lineage>
</organism>
<dbReference type="Proteomes" id="UP001175211">
    <property type="component" value="Unassembled WGS sequence"/>
</dbReference>